<dbReference type="EMBL" id="DVGB01000004">
    <property type="protein sequence ID" value="HIR00752.1"/>
    <property type="molecule type" value="Genomic_DNA"/>
</dbReference>
<evidence type="ECO:0000313" key="2">
    <source>
        <dbReference type="EMBL" id="HIR00752.1"/>
    </source>
</evidence>
<keyword evidence="1" id="KW-1133">Transmembrane helix</keyword>
<protein>
    <submittedName>
        <fullName evidence="2">Uncharacterized protein</fullName>
    </submittedName>
</protein>
<feature type="transmembrane region" description="Helical" evidence="1">
    <location>
        <begin position="29"/>
        <end position="50"/>
    </location>
</feature>
<evidence type="ECO:0000256" key="1">
    <source>
        <dbReference type="SAM" id="Phobius"/>
    </source>
</evidence>
<reference evidence="2" key="1">
    <citation type="submission" date="2020-10" db="EMBL/GenBank/DDBJ databases">
        <authorList>
            <person name="Gilroy R."/>
        </authorList>
    </citation>
    <scope>NUCLEOTIDE SEQUENCE</scope>
    <source>
        <strain evidence="2">ChiGjej1B1-2707</strain>
    </source>
</reference>
<keyword evidence="1" id="KW-0812">Transmembrane</keyword>
<evidence type="ECO:0000313" key="3">
    <source>
        <dbReference type="Proteomes" id="UP000824261"/>
    </source>
</evidence>
<sequence length="156" mass="16504">MAGVFREKSLERAASPESLDDYIQVSNPSVWMVLIAILLLLAGGFVWACFANLSDEQPCTIAVSGNTAACYVDQANAEYLSEGDEVTVAGTTGTVLSVSADVVPLSGLPGEAQDAAADGTGWFYWATVSLELPEGVYEGEVTTRSYRPLALLFGQE</sequence>
<name>A0A9D1D3S0_9ACTN</name>
<accession>A0A9D1D3S0</accession>
<keyword evidence="1" id="KW-0472">Membrane</keyword>
<organism evidence="2 3">
    <name type="scientific">Candidatus Aveggerthella stercoripullorum</name>
    <dbReference type="NCBI Taxonomy" id="2840688"/>
    <lineage>
        <taxon>Bacteria</taxon>
        <taxon>Bacillati</taxon>
        <taxon>Actinomycetota</taxon>
        <taxon>Coriobacteriia</taxon>
        <taxon>Eggerthellales</taxon>
        <taxon>Eggerthellaceae</taxon>
        <taxon>Eggerthellaceae incertae sedis</taxon>
        <taxon>Candidatus Aveggerthella</taxon>
    </lineage>
</organism>
<reference evidence="2" key="2">
    <citation type="journal article" date="2021" name="PeerJ">
        <title>Extensive microbial diversity within the chicken gut microbiome revealed by metagenomics and culture.</title>
        <authorList>
            <person name="Gilroy R."/>
            <person name="Ravi A."/>
            <person name="Getino M."/>
            <person name="Pursley I."/>
            <person name="Horton D.L."/>
            <person name="Alikhan N.F."/>
            <person name="Baker D."/>
            <person name="Gharbi K."/>
            <person name="Hall N."/>
            <person name="Watson M."/>
            <person name="Adriaenssens E.M."/>
            <person name="Foster-Nyarko E."/>
            <person name="Jarju S."/>
            <person name="Secka A."/>
            <person name="Antonio M."/>
            <person name="Oren A."/>
            <person name="Chaudhuri R.R."/>
            <person name="La Ragione R."/>
            <person name="Hildebrand F."/>
            <person name="Pallen M.J."/>
        </authorList>
    </citation>
    <scope>NUCLEOTIDE SEQUENCE</scope>
    <source>
        <strain evidence="2">ChiGjej1B1-2707</strain>
    </source>
</reference>
<dbReference type="AlphaFoldDB" id="A0A9D1D3S0"/>
<dbReference type="Proteomes" id="UP000824261">
    <property type="component" value="Unassembled WGS sequence"/>
</dbReference>
<proteinExistence type="predicted"/>
<gene>
    <name evidence="2" type="ORF">IAA69_00520</name>
</gene>
<comment type="caution">
    <text evidence="2">The sequence shown here is derived from an EMBL/GenBank/DDBJ whole genome shotgun (WGS) entry which is preliminary data.</text>
</comment>